<dbReference type="AlphaFoldDB" id="A0A117NG41"/>
<accession>A0A117NG41</accession>
<evidence type="ECO:0000313" key="1">
    <source>
        <dbReference type="EMBL" id="KUM46158.1"/>
    </source>
</evidence>
<organism evidence="1">
    <name type="scientific">Picea glauca</name>
    <name type="common">White spruce</name>
    <name type="synonym">Pinus glauca</name>
    <dbReference type="NCBI Taxonomy" id="3330"/>
    <lineage>
        <taxon>Eukaryota</taxon>
        <taxon>Viridiplantae</taxon>
        <taxon>Streptophyta</taxon>
        <taxon>Embryophyta</taxon>
        <taxon>Tracheophyta</taxon>
        <taxon>Spermatophyta</taxon>
        <taxon>Pinopsida</taxon>
        <taxon>Pinidae</taxon>
        <taxon>Conifers I</taxon>
        <taxon>Pinales</taxon>
        <taxon>Pinaceae</taxon>
        <taxon>Picea</taxon>
    </lineage>
</organism>
<proteinExistence type="predicted"/>
<keyword evidence="1" id="KW-0496">Mitochondrion</keyword>
<name>A0A117NG41_PICGL</name>
<gene>
    <name evidence="1" type="ORF">ABT39_MTgene1964</name>
</gene>
<sequence>MYDNPLRSDLVSSLCIASGLVETHLYQAISKKTTRKFGCCPFHLLLMQGNQVLPPPEDTEGNSLEIPGSPL</sequence>
<protein>
    <submittedName>
        <fullName evidence="1">Uncharacterized protein</fullName>
    </submittedName>
</protein>
<geneLocation type="mitochondrion" evidence="1"/>
<reference evidence="1" key="1">
    <citation type="journal article" date="2015" name="Genome Biol. Evol.">
        <title>Organellar Genomes of White Spruce (Picea glauca): Assembly and Annotation.</title>
        <authorList>
            <person name="Jackman S.D."/>
            <person name="Warren R.L."/>
            <person name="Gibb E.A."/>
            <person name="Vandervalk B.P."/>
            <person name="Mohamadi H."/>
            <person name="Chu J."/>
            <person name="Raymond A."/>
            <person name="Pleasance S."/>
            <person name="Coope R."/>
            <person name="Wildung M.R."/>
            <person name="Ritland C.E."/>
            <person name="Bousquet J."/>
            <person name="Jones S.J."/>
            <person name="Bohlmann J."/>
            <person name="Birol I."/>
        </authorList>
    </citation>
    <scope>NUCLEOTIDE SEQUENCE [LARGE SCALE GENOMIC DNA]</scope>
    <source>
        <tissue evidence="1">Flushing bud</tissue>
    </source>
</reference>
<dbReference type="EMBL" id="LKAM01000013">
    <property type="protein sequence ID" value="KUM46158.1"/>
    <property type="molecule type" value="Genomic_DNA"/>
</dbReference>
<comment type="caution">
    <text evidence="1">The sequence shown here is derived from an EMBL/GenBank/DDBJ whole genome shotgun (WGS) entry which is preliminary data.</text>
</comment>